<reference evidence="1 2" key="1">
    <citation type="journal article" date="2019" name="Nat. Ecol. Evol.">
        <title>Megaphylogeny resolves global patterns of mushroom evolution.</title>
        <authorList>
            <person name="Varga T."/>
            <person name="Krizsan K."/>
            <person name="Foldi C."/>
            <person name="Dima B."/>
            <person name="Sanchez-Garcia M."/>
            <person name="Sanchez-Ramirez S."/>
            <person name="Szollosi G.J."/>
            <person name="Szarkandi J.G."/>
            <person name="Papp V."/>
            <person name="Albert L."/>
            <person name="Andreopoulos W."/>
            <person name="Angelini C."/>
            <person name="Antonin V."/>
            <person name="Barry K.W."/>
            <person name="Bougher N.L."/>
            <person name="Buchanan P."/>
            <person name="Buyck B."/>
            <person name="Bense V."/>
            <person name="Catcheside P."/>
            <person name="Chovatia M."/>
            <person name="Cooper J."/>
            <person name="Damon W."/>
            <person name="Desjardin D."/>
            <person name="Finy P."/>
            <person name="Geml J."/>
            <person name="Haridas S."/>
            <person name="Hughes K."/>
            <person name="Justo A."/>
            <person name="Karasinski D."/>
            <person name="Kautmanova I."/>
            <person name="Kiss B."/>
            <person name="Kocsube S."/>
            <person name="Kotiranta H."/>
            <person name="LaButti K.M."/>
            <person name="Lechner B.E."/>
            <person name="Liimatainen K."/>
            <person name="Lipzen A."/>
            <person name="Lukacs Z."/>
            <person name="Mihaltcheva S."/>
            <person name="Morgado L.N."/>
            <person name="Niskanen T."/>
            <person name="Noordeloos M.E."/>
            <person name="Ohm R.A."/>
            <person name="Ortiz-Santana B."/>
            <person name="Ovrebo C."/>
            <person name="Racz N."/>
            <person name="Riley R."/>
            <person name="Savchenko A."/>
            <person name="Shiryaev A."/>
            <person name="Soop K."/>
            <person name="Spirin V."/>
            <person name="Szebenyi C."/>
            <person name="Tomsovsky M."/>
            <person name="Tulloss R.E."/>
            <person name="Uehling J."/>
            <person name="Grigoriev I.V."/>
            <person name="Vagvolgyi C."/>
            <person name="Papp T."/>
            <person name="Martin F.M."/>
            <person name="Miettinen O."/>
            <person name="Hibbett D.S."/>
            <person name="Nagy L.G."/>
        </authorList>
    </citation>
    <scope>NUCLEOTIDE SEQUENCE [LARGE SCALE GENOMIC DNA]</scope>
    <source>
        <strain evidence="1 2">NL-1719</strain>
    </source>
</reference>
<accession>A0ACD3A5W3</accession>
<protein>
    <submittedName>
        <fullName evidence="1">Uncharacterized protein</fullName>
    </submittedName>
</protein>
<proteinExistence type="predicted"/>
<evidence type="ECO:0000313" key="1">
    <source>
        <dbReference type="EMBL" id="TFK60926.1"/>
    </source>
</evidence>
<organism evidence="1 2">
    <name type="scientific">Pluteus cervinus</name>
    <dbReference type="NCBI Taxonomy" id="181527"/>
    <lineage>
        <taxon>Eukaryota</taxon>
        <taxon>Fungi</taxon>
        <taxon>Dikarya</taxon>
        <taxon>Basidiomycota</taxon>
        <taxon>Agaricomycotina</taxon>
        <taxon>Agaricomycetes</taxon>
        <taxon>Agaricomycetidae</taxon>
        <taxon>Agaricales</taxon>
        <taxon>Pluteineae</taxon>
        <taxon>Pluteaceae</taxon>
        <taxon>Pluteus</taxon>
    </lineage>
</organism>
<dbReference type="EMBL" id="ML208716">
    <property type="protein sequence ID" value="TFK60926.1"/>
    <property type="molecule type" value="Genomic_DNA"/>
</dbReference>
<dbReference type="Proteomes" id="UP000308600">
    <property type="component" value="Unassembled WGS sequence"/>
</dbReference>
<sequence length="285" mass="31646">MDPPYAFQVTTPVVPRTTLLRIPTSTRQPTAPLTHIGAFPPPVDIEDGSRSADGGGEVDGEDGEDEDEAEAEEEAEDEIEDEEEDEEEEDEEEEDEEEQEQEQGKGKGKGKGTGKGKGKGKGEDKEDEEEDDEDEDGVVGPRAASTSSSTIRSPTITMPKTLPLTQTPPVMTRLLHGVRDKSRDLHWFQCKTPSPLRSPPNSKFFPKVQTGDLFVHWVGPKVQCQVWEATVMEQNVTWVALKWGHAFTQAKFAGCHFVITLNGKPSAVEKSTWEKTYRRRDSPII</sequence>
<name>A0ACD3A5W3_9AGAR</name>
<evidence type="ECO:0000313" key="2">
    <source>
        <dbReference type="Proteomes" id="UP000308600"/>
    </source>
</evidence>
<keyword evidence="2" id="KW-1185">Reference proteome</keyword>
<gene>
    <name evidence="1" type="ORF">BDN72DRAFT_864002</name>
</gene>